<feature type="region of interest" description="Disordered" evidence="1">
    <location>
        <begin position="502"/>
        <end position="547"/>
    </location>
</feature>
<feature type="region of interest" description="Disordered" evidence="1">
    <location>
        <begin position="918"/>
        <end position="979"/>
    </location>
</feature>
<evidence type="ECO:0000313" key="2">
    <source>
        <dbReference type="EMBL" id="CAL1534323.1"/>
    </source>
</evidence>
<gene>
    <name evidence="2" type="ORF">GSLYS_00008283001</name>
</gene>
<accession>A0AAV2HLP4</accession>
<feature type="compositionally biased region" description="Polar residues" evidence="1">
    <location>
        <begin position="918"/>
        <end position="934"/>
    </location>
</feature>
<feature type="compositionally biased region" description="Low complexity" evidence="1">
    <location>
        <begin position="369"/>
        <end position="389"/>
    </location>
</feature>
<dbReference type="AlphaFoldDB" id="A0AAV2HLP4"/>
<sequence>MATLKAHIRRIVYNSDINVITKRMVRQEYMLQKGLESLSQEDIHAINQVLNKIVLELAYLLKQEEHLSHTGSTMNGVVSPKHKVHEIKSQIGYLDEKSHRTSEKDELDVFDRIGKQKGNPLCLNKTGARYPSYKRARFFKLIPKIRKKEERQDFQIKNTTTFSSKIETKSDGNHCSGNSYLVGSTPKKHVWHSKSNQSDDVDLLTCSSDLEIIPVCPSPVSPSPVCPSPVSPSPVCPSPVCTSPVSPSPVCPNQVCRSPVCRSSVCPSPVCPNPVCPKENMPDTKTHPDLVPLKIVSFGRTDDPCLSNEYLPVSERTVVIEKKTIYEEEHFDSLTLSQSLDDKIGQSGNRNQFQSKQGGSELAKDNAHSESTSVSHKATSSYSASSPSTDIEDTNGPIICPSFISCASPIGKISVEHNSLKTNIRMFNFEHERLEYLCSESHSMKSTRDELVSVCSSDSTIVSSEINQPIQIEIKNDHKQIKDSNLASCNNSKLGTLIGSSPIEVSDETSDSDSSMNFRRKKRSSVAFPDSSDPEAMSSPLKSQNLNPVSEACHEKRKYHVFNCTKQCQADSEDFEYSVIDELGGNIGQECTSFRGAIKAFLSSANSSESVPSPNITDGWEFNEPCSKPTPLVTPNNLSAGNMSGCLGLNNFNHPTSPLPLSPFNQNIASSTLNSSASSSQSIVKRRRRKLPMQKLRISSEESDSGLFDEEEPYTVRKSVPRKSCQIKIVPQYDPNVAVITSAQSDYNYLYDILGQLESELSGRRKNGKSLHNLVFTESLRHEKYTCSRSRHSVRFNENNMDKDQSVIHHKETSNKITCARGKTEQKWEGLKKNYPYYVSSTDSESCDPHNHSKKKQTYKKRASRRNNNYQGVLSQHLPSSDSVPWSPKEKRKRKIPALKIDDDLKFSDVMHGDPFYLSSSESESLQTGNNSKNKQTKQEEDNPLNFFMRYSKPMDSAVESHQKAGNREMPEEVGKGKKDSNHTFVCITISDDSDC</sequence>
<feature type="compositionally biased region" description="Basic residues" evidence="1">
    <location>
        <begin position="852"/>
        <end position="865"/>
    </location>
</feature>
<protein>
    <submittedName>
        <fullName evidence="2">Uncharacterized protein</fullName>
    </submittedName>
</protein>
<organism evidence="2 3">
    <name type="scientific">Lymnaea stagnalis</name>
    <name type="common">Great pond snail</name>
    <name type="synonym">Helix stagnalis</name>
    <dbReference type="NCBI Taxonomy" id="6523"/>
    <lineage>
        <taxon>Eukaryota</taxon>
        <taxon>Metazoa</taxon>
        <taxon>Spiralia</taxon>
        <taxon>Lophotrochozoa</taxon>
        <taxon>Mollusca</taxon>
        <taxon>Gastropoda</taxon>
        <taxon>Heterobranchia</taxon>
        <taxon>Euthyneura</taxon>
        <taxon>Panpulmonata</taxon>
        <taxon>Hygrophila</taxon>
        <taxon>Lymnaeoidea</taxon>
        <taxon>Lymnaeidae</taxon>
        <taxon>Lymnaea</taxon>
    </lineage>
</organism>
<comment type="caution">
    <text evidence="2">The sequence shown here is derived from an EMBL/GenBank/DDBJ whole genome shotgun (WGS) entry which is preliminary data.</text>
</comment>
<feature type="region of interest" description="Disordered" evidence="1">
    <location>
        <begin position="841"/>
        <end position="897"/>
    </location>
</feature>
<feature type="region of interest" description="Disordered" evidence="1">
    <location>
        <begin position="342"/>
        <end position="390"/>
    </location>
</feature>
<proteinExistence type="predicted"/>
<name>A0AAV2HLP4_LYMST</name>
<feature type="compositionally biased region" description="Basic and acidic residues" evidence="1">
    <location>
        <begin position="959"/>
        <end position="979"/>
    </location>
</feature>
<evidence type="ECO:0000256" key="1">
    <source>
        <dbReference type="SAM" id="MobiDB-lite"/>
    </source>
</evidence>
<feature type="compositionally biased region" description="Polar residues" evidence="1">
    <location>
        <begin position="346"/>
        <end position="358"/>
    </location>
</feature>
<evidence type="ECO:0000313" key="3">
    <source>
        <dbReference type="Proteomes" id="UP001497497"/>
    </source>
</evidence>
<reference evidence="2 3" key="1">
    <citation type="submission" date="2024-04" db="EMBL/GenBank/DDBJ databases">
        <authorList>
            <consortium name="Genoscope - CEA"/>
            <person name="William W."/>
        </authorList>
    </citation>
    <scope>NUCLEOTIDE SEQUENCE [LARGE SCALE GENOMIC DNA]</scope>
</reference>
<dbReference type="Proteomes" id="UP001497497">
    <property type="component" value="Unassembled WGS sequence"/>
</dbReference>
<keyword evidence="3" id="KW-1185">Reference proteome</keyword>
<feature type="compositionally biased region" description="Polar residues" evidence="1">
    <location>
        <begin position="866"/>
        <end position="884"/>
    </location>
</feature>
<dbReference type="EMBL" id="CAXITT010000168">
    <property type="protein sequence ID" value="CAL1534323.1"/>
    <property type="molecule type" value="Genomic_DNA"/>
</dbReference>